<evidence type="ECO:0000313" key="1">
    <source>
        <dbReference type="EMBL" id="MFD1947824.1"/>
    </source>
</evidence>
<comment type="caution">
    <text evidence="1">The sequence shown here is derived from an EMBL/GenBank/DDBJ whole genome shotgun (WGS) entry which is preliminary data.</text>
</comment>
<gene>
    <name evidence="1" type="ORF">ACFSDE_13575</name>
</gene>
<dbReference type="Proteomes" id="UP001597351">
    <property type="component" value="Unassembled WGS sequence"/>
</dbReference>
<evidence type="ECO:0008006" key="3">
    <source>
        <dbReference type="Google" id="ProtNLM"/>
    </source>
</evidence>
<name>A0ABW4TQQ5_9ACTN</name>
<keyword evidence="2" id="KW-1185">Reference proteome</keyword>
<dbReference type="EMBL" id="JBHUGD010000003">
    <property type="protein sequence ID" value="MFD1947824.1"/>
    <property type="molecule type" value="Genomic_DNA"/>
</dbReference>
<accession>A0ABW4TQQ5</accession>
<evidence type="ECO:0000313" key="2">
    <source>
        <dbReference type="Proteomes" id="UP001597351"/>
    </source>
</evidence>
<sequence>MTDAYRAPMTDAAALERGVVGIRAAITERDHARLARFCAVPDRSFMWTRLDGDVHLGRVAGPCRTSDDPAYRAAELVHVRPCEWLGVPVDPLLVPEQVAYAFSRGGRNFQRIGLPGAADATAAVWERLS</sequence>
<dbReference type="RefSeq" id="WP_343919275.1">
    <property type="nucleotide sequence ID" value="NZ_BAAAJT010000002.1"/>
</dbReference>
<reference evidence="2" key="1">
    <citation type="journal article" date="2019" name="Int. J. Syst. Evol. Microbiol.">
        <title>The Global Catalogue of Microorganisms (GCM) 10K type strain sequencing project: providing services to taxonomists for standard genome sequencing and annotation.</title>
        <authorList>
            <consortium name="The Broad Institute Genomics Platform"/>
            <consortium name="The Broad Institute Genome Sequencing Center for Infectious Disease"/>
            <person name="Wu L."/>
            <person name="Ma J."/>
        </authorList>
    </citation>
    <scope>NUCLEOTIDE SEQUENCE [LARGE SCALE GENOMIC DNA]</scope>
    <source>
        <strain evidence="2">CGMCC 1.12477</strain>
    </source>
</reference>
<organism evidence="1 2">
    <name type="scientific">Nocardioides aestuarii</name>
    <dbReference type="NCBI Taxonomy" id="252231"/>
    <lineage>
        <taxon>Bacteria</taxon>
        <taxon>Bacillati</taxon>
        <taxon>Actinomycetota</taxon>
        <taxon>Actinomycetes</taxon>
        <taxon>Propionibacteriales</taxon>
        <taxon>Nocardioidaceae</taxon>
        <taxon>Nocardioides</taxon>
    </lineage>
</organism>
<proteinExistence type="predicted"/>
<protein>
    <recommendedName>
        <fullName evidence="3">GAF domain-containing protein</fullName>
    </recommendedName>
</protein>